<organism evidence="2 3">
    <name type="scientific">Cymbomonas tetramitiformis</name>
    <dbReference type="NCBI Taxonomy" id="36881"/>
    <lineage>
        <taxon>Eukaryota</taxon>
        <taxon>Viridiplantae</taxon>
        <taxon>Chlorophyta</taxon>
        <taxon>Pyramimonadophyceae</taxon>
        <taxon>Pyramimonadales</taxon>
        <taxon>Pyramimonadaceae</taxon>
        <taxon>Cymbomonas</taxon>
    </lineage>
</organism>
<dbReference type="EMBL" id="LGRX02018749">
    <property type="protein sequence ID" value="KAK3259429.1"/>
    <property type="molecule type" value="Genomic_DNA"/>
</dbReference>
<evidence type="ECO:0000313" key="3">
    <source>
        <dbReference type="Proteomes" id="UP001190700"/>
    </source>
</evidence>
<accession>A0AAE0KT40</accession>
<name>A0AAE0KT40_9CHLO</name>
<feature type="region of interest" description="Disordered" evidence="1">
    <location>
        <begin position="175"/>
        <end position="197"/>
    </location>
</feature>
<keyword evidence="3" id="KW-1185">Reference proteome</keyword>
<protein>
    <submittedName>
        <fullName evidence="2">Uncharacterized protein</fullName>
    </submittedName>
</protein>
<dbReference type="AlphaFoldDB" id="A0AAE0KT40"/>
<comment type="caution">
    <text evidence="2">The sequence shown here is derived from an EMBL/GenBank/DDBJ whole genome shotgun (WGS) entry which is preliminary data.</text>
</comment>
<sequence length="292" mass="33455">MVPAFQKSLQDEESVIFADNLDAQIQPEYLENQKEKGRALGWSLLKGATHWAQPIDQGAGREVKRDVDYEQNEWLEVPENLEKWESGTELNASDRRILMTWWVGNAYKRTCGRVNLNRYFEKSGCLLSVNGHGDDNITPEGLASFTFDRPVIPAVLAAAPVQENVAATTHAELQESAEQEELLEEEELSDEDECSDEEEKWFIPPGYIAEEHASAELDRSMVGWHVMFKWNGVGWCHGWVSKFYTRHRRGYNFEIVYEDGDRRDHILRVQDYGRGDAAQAGTWCLLKSARVE</sequence>
<proteinExistence type="predicted"/>
<evidence type="ECO:0000313" key="2">
    <source>
        <dbReference type="EMBL" id="KAK3259429.1"/>
    </source>
</evidence>
<reference evidence="2 3" key="1">
    <citation type="journal article" date="2015" name="Genome Biol. Evol.">
        <title>Comparative Genomics of a Bacterivorous Green Alga Reveals Evolutionary Causalities and Consequences of Phago-Mixotrophic Mode of Nutrition.</title>
        <authorList>
            <person name="Burns J.A."/>
            <person name="Paasch A."/>
            <person name="Narechania A."/>
            <person name="Kim E."/>
        </authorList>
    </citation>
    <scope>NUCLEOTIDE SEQUENCE [LARGE SCALE GENOMIC DNA]</scope>
    <source>
        <strain evidence="2 3">PLY_AMNH</strain>
    </source>
</reference>
<dbReference type="Proteomes" id="UP001190700">
    <property type="component" value="Unassembled WGS sequence"/>
</dbReference>
<evidence type="ECO:0000256" key="1">
    <source>
        <dbReference type="SAM" id="MobiDB-lite"/>
    </source>
</evidence>
<gene>
    <name evidence="2" type="ORF">CYMTET_31575</name>
</gene>